<comment type="caution">
    <text evidence="1">The sequence shown here is derived from an EMBL/GenBank/DDBJ whole genome shotgun (WGS) entry which is preliminary data.</text>
</comment>
<proteinExistence type="predicted"/>
<reference evidence="1" key="1">
    <citation type="submission" date="2021-01" db="EMBL/GenBank/DDBJ databases">
        <title>Phytophthora aleatoria, a newly-described species from Pinus radiata is distinct from Phytophthora cactorum isolates based on comparative genomics.</title>
        <authorList>
            <person name="Mcdougal R."/>
            <person name="Panda P."/>
            <person name="Williams N."/>
            <person name="Studholme D.J."/>
        </authorList>
    </citation>
    <scope>NUCLEOTIDE SEQUENCE</scope>
    <source>
        <strain evidence="1">NZFS 3830</strain>
    </source>
</reference>
<dbReference type="EMBL" id="JAENGZ010000497">
    <property type="protein sequence ID" value="KAG6958290.1"/>
    <property type="molecule type" value="Genomic_DNA"/>
</dbReference>
<dbReference type="AlphaFoldDB" id="A0A8T1UC13"/>
<organism evidence="1 2">
    <name type="scientific">Phytophthora cactorum</name>
    <dbReference type="NCBI Taxonomy" id="29920"/>
    <lineage>
        <taxon>Eukaryota</taxon>
        <taxon>Sar</taxon>
        <taxon>Stramenopiles</taxon>
        <taxon>Oomycota</taxon>
        <taxon>Peronosporomycetes</taxon>
        <taxon>Peronosporales</taxon>
        <taxon>Peronosporaceae</taxon>
        <taxon>Phytophthora</taxon>
    </lineage>
</organism>
<feature type="non-terminal residue" evidence="1">
    <location>
        <position position="1"/>
    </location>
</feature>
<evidence type="ECO:0000313" key="2">
    <source>
        <dbReference type="Proteomes" id="UP000688947"/>
    </source>
</evidence>
<sequence length="75" mass="8218">KGFCAVQGKQALLNPKLSEGTATSEYAPAKRSAHLKFVCFDRRVPWQATISSALLMQSTTAVQVLPRRQVTRSLA</sequence>
<protein>
    <submittedName>
        <fullName evidence="1">Uncharacterized protein</fullName>
    </submittedName>
</protein>
<name>A0A8T1UC13_9STRA</name>
<evidence type="ECO:0000313" key="1">
    <source>
        <dbReference type="EMBL" id="KAG6958290.1"/>
    </source>
</evidence>
<dbReference type="Proteomes" id="UP000688947">
    <property type="component" value="Unassembled WGS sequence"/>
</dbReference>
<accession>A0A8T1UC13</accession>
<gene>
    <name evidence="1" type="ORF">JG687_00009484</name>
</gene>